<comment type="caution">
    <text evidence="1">The sequence shown here is derived from an EMBL/GenBank/DDBJ whole genome shotgun (WGS) entry which is preliminary data.</text>
</comment>
<keyword evidence="2" id="KW-1185">Reference proteome</keyword>
<dbReference type="OrthoDB" id="2679825at2759"/>
<evidence type="ECO:0000313" key="1">
    <source>
        <dbReference type="EMBL" id="CAA7266306.1"/>
    </source>
</evidence>
<organism evidence="1 2">
    <name type="scientific">Cyclocybe aegerita</name>
    <name type="common">Black poplar mushroom</name>
    <name type="synonym">Agrocybe aegerita</name>
    <dbReference type="NCBI Taxonomy" id="1973307"/>
    <lineage>
        <taxon>Eukaryota</taxon>
        <taxon>Fungi</taxon>
        <taxon>Dikarya</taxon>
        <taxon>Basidiomycota</taxon>
        <taxon>Agaricomycotina</taxon>
        <taxon>Agaricomycetes</taxon>
        <taxon>Agaricomycetidae</taxon>
        <taxon>Agaricales</taxon>
        <taxon>Agaricineae</taxon>
        <taxon>Bolbitiaceae</taxon>
        <taxon>Cyclocybe</taxon>
    </lineage>
</organism>
<accession>A0A8S0WV08</accession>
<dbReference type="EMBL" id="CACVBS010000053">
    <property type="protein sequence ID" value="CAA7266306.1"/>
    <property type="molecule type" value="Genomic_DNA"/>
</dbReference>
<protein>
    <submittedName>
        <fullName evidence="1">Uncharacterized protein</fullName>
    </submittedName>
</protein>
<gene>
    <name evidence="1" type="ORF">AAE3_LOCUS8456</name>
</gene>
<evidence type="ECO:0000313" key="2">
    <source>
        <dbReference type="Proteomes" id="UP000467700"/>
    </source>
</evidence>
<dbReference type="Pfam" id="PF21858">
    <property type="entry name" value="DUF6914"/>
    <property type="match status" value="1"/>
</dbReference>
<dbReference type="InterPro" id="IPR054208">
    <property type="entry name" value="DUF6914"/>
</dbReference>
<sequence length="191" mass="21466">MPETEKFRLYITLQHRNELPGYHWALLLAPKYETNDPQDPPDSWLFHATNSIQVPQGGMSALQAAYGPAPWRKETRAVSSIKSGNMIGRVLIAKLSSSTPLLVHTQYIDEVVSAVPIVQNNPRWTCAVWALQALQLLRDHGGFFSTIPDPSGEGFYRAIYDFGDTALNAIQNRTKPIKRATDFPCVDMRVR</sequence>
<reference evidence="1 2" key="1">
    <citation type="submission" date="2020-01" db="EMBL/GenBank/DDBJ databases">
        <authorList>
            <person name="Gupta K D."/>
        </authorList>
    </citation>
    <scope>NUCLEOTIDE SEQUENCE [LARGE SCALE GENOMIC DNA]</scope>
</reference>
<dbReference type="Proteomes" id="UP000467700">
    <property type="component" value="Unassembled WGS sequence"/>
</dbReference>
<proteinExistence type="predicted"/>
<name>A0A8S0WV08_CYCAE</name>
<dbReference type="AlphaFoldDB" id="A0A8S0WV08"/>